<dbReference type="AlphaFoldDB" id="A0A0N0DDC5"/>
<evidence type="ECO:0000259" key="2">
    <source>
        <dbReference type="Pfam" id="PF03972"/>
    </source>
</evidence>
<dbReference type="InterPro" id="IPR045336">
    <property type="entry name" value="MmgE_PrpD_N"/>
</dbReference>
<evidence type="ECO:0000313" key="3">
    <source>
        <dbReference type="EMBL" id="KPA39487.1"/>
    </source>
</evidence>
<proteinExistence type="predicted"/>
<dbReference type="Pfam" id="PF03972">
    <property type="entry name" value="MmgE_PrpD_N"/>
    <property type="match status" value="1"/>
</dbReference>
<reference evidence="3 4" key="1">
    <citation type="submission" date="2015-04" db="EMBL/GenBank/DDBJ databases">
        <title>The draft genome sequence of Fusarium langsethiae, a T-2/HT-2 mycotoxin producer.</title>
        <authorList>
            <person name="Lysoe E."/>
            <person name="Divon H.H."/>
            <person name="Terzi V."/>
            <person name="Orru L."/>
            <person name="Lamontanara A."/>
            <person name="Kolseth A.-K."/>
            <person name="Frandsen R.J."/>
            <person name="Nielsen K."/>
            <person name="Thrane U."/>
        </authorList>
    </citation>
    <scope>NUCLEOTIDE SEQUENCE [LARGE SCALE GENOMIC DNA]</scope>
    <source>
        <strain evidence="3 4">Fl201059</strain>
    </source>
</reference>
<accession>A0A0N0DDC5</accession>
<dbReference type="EMBL" id="JXCE01000190">
    <property type="protein sequence ID" value="KPA39487.1"/>
    <property type="molecule type" value="Genomic_DNA"/>
</dbReference>
<dbReference type="GO" id="GO:0016829">
    <property type="term" value="F:lyase activity"/>
    <property type="evidence" value="ECO:0007669"/>
    <property type="project" value="InterPro"/>
</dbReference>
<organism evidence="3 4">
    <name type="scientific">Fusarium langsethiae</name>
    <dbReference type="NCBI Taxonomy" id="179993"/>
    <lineage>
        <taxon>Eukaryota</taxon>
        <taxon>Fungi</taxon>
        <taxon>Dikarya</taxon>
        <taxon>Ascomycota</taxon>
        <taxon>Pezizomycotina</taxon>
        <taxon>Sordariomycetes</taxon>
        <taxon>Hypocreomycetidae</taxon>
        <taxon>Hypocreales</taxon>
        <taxon>Nectriaceae</taxon>
        <taxon>Fusarium</taxon>
    </lineage>
</organism>
<keyword evidence="1" id="KW-0472">Membrane</keyword>
<feature type="transmembrane region" description="Helical" evidence="1">
    <location>
        <begin position="31"/>
        <end position="50"/>
    </location>
</feature>
<dbReference type="SUPFAM" id="SSF103378">
    <property type="entry name" value="2-methylcitrate dehydratase PrpD"/>
    <property type="match status" value="1"/>
</dbReference>
<keyword evidence="1" id="KW-1133">Transmembrane helix</keyword>
<evidence type="ECO:0000313" key="4">
    <source>
        <dbReference type="Proteomes" id="UP000037904"/>
    </source>
</evidence>
<keyword evidence="1" id="KW-0812">Transmembrane</keyword>
<evidence type="ECO:0000256" key="1">
    <source>
        <dbReference type="SAM" id="Phobius"/>
    </source>
</evidence>
<name>A0A0N0DDC5_FUSLA</name>
<dbReference type="Proteomes" id="UP000037904">
    <property type="component" value="Unassembled WGS sequence"/>
</dbReference>
<dbReference type="InterPro" id="IPR036148">
    <property type="entry name" value="MmgE/PrpD_sf"/>
</dbReference>
<sequence>MATKTLATWALALQFGNLTEPVVDMAVKSVYNWAGCAIGGYALPFAGIALDAMSPFTGSDGNSTIFGIGQHVDIRTAGLIKWRCFLARLVELDPSPSNPCP</sequence>
<gene>
    <name evidence="3" type="ORF">FLAG1_07645</name>
</gene>
<keyword evidence="4" id="KW-1185">Reference proteome</keyword>
<dbReference type="OrthoDB" id="10267976at2759"/>
<dbReference type="InterPro" id="IPR042183">
    <property type="entry name" value="MmgE/PrpD_sf_1"/>
</dbReference>
<protein>
    <recommendedName>
        <fullName evidence="2">MmgE/PrpD N-terminal domain-containing protein</fullName>
    </recommendedName>
</protein>
<comment type="caution">
    <text evidence="3">The sequence shown here is derived from an EMBL/GenBank/DDBJ whole genome shotgun (WGS) entry which is preliminary data.</text>
</comment>
<feature type="domain" description="MmgE/PrpD N-terminal" evidence="2">
    <location>
        <begin position="5"/>
        <end position="80"/>
    </location>
</feature>
<dbReference type="Gene3D" id="1.10.4100.10">
    <property type="entry name" value="2-methylcitrate dehydratase PrpD"/>
    <property type="match status" value="1"/>
</dbReference>